<feature type="compositionally biased region" description="Low complexity" evidence="1">
    <location>
        <begin position="156"/>
        <end position="171"/>
    </location>
</feature>
<organism evidence="2 3">
    <name type="scientific">Winkia neuii</name>
    <dbReference type="NCBI Taxonomy" id="33007"/>
    <lineage>
        <taxon>Bacteria</taxon>
        <taxon>Bacillati</taxon>
        <taxon>Actinomycetota</taxon>
        <taxon>Actinomycetes</taxon>
        <taxon>Actinomycetales</taxon>
        <taxon>Actinomycetaceae</taxon>
        <taxon>Winkia</taxon>
    </lineage>
</organism>
<reference evidence="2 3" key="1">
    <citation type="submission" date="2017-12" db="EMBL/GenBank/DDBJ databases">
        <title>Phylogenetic diversity of female urinary microbiome.</title>
        <authorList>
            <person name="Thomas-White K."/>
            <person name="Wolfe A.J."/>
        </authorList>
    </citation>
    <scope>NUCLEOTIDE SEQUENCE [LARGE SCALE GENOMIC DNA]</scope>
    <source>
        <strain evidence="2 3">UMB0402</strain>
    </source>
</reference>
<name>A0A2I1IMR1_9ACTO</name>
<gene>
    <name evidence="2" type="ORF">CYJ19_06005</name>
</gene>
<evidence type="ECO:0000313" key="3">
    <source>
        <dbReference type="Proteomes" id="UP000235122"/>
    </source>
</evidence>
<dbReference type="RefSeq" id="WP_024332453.1">
    <property type="nucleotide sequence ID" value="NZ_JASOXK010000005.1"/>
</dbReference>
<dbReference type="EMBL" id="PKKO01000003">
    <property type="protein sequence ID" value="PKY72395.1"/>
    <property type="molecule type" value="Genomic_DNA"/>
</dbReference>
<comment type="caution">
    <text evidence="2">The sequence shown here is derived from an EMBL/GenBank/DDBJ whole genome shotgun (WGS) entry which is preliminary data.</text>
</comment>
<keyword evidence="3" id="KW-1185">Reference proteome</keyword>
<dbReference type="AlphaFoldDB" id="A0A2I1IMR1"/>
<evidence type="ECO:0000313" key="2">
    <source>
        <dbReference type="EMBL" id="PKY72395.1"/>
    </source>
</evidence>
<dbReference type="GeneID" id="35865873"/>
<sequence length="224" mass="24339">MTKPYSPVRQAITQTALDEKTGLLQYRASKKQVIPWTSLICHNKLIKLTNWRGRWVAKAVDLVVALGLDTQVSGKICRQLDPKMIAKTSPGRVGHWLVYADGLHKFLQLATTYGANFEAARQLEKAVRNAIVDLATPSVKEKEMPSDGARGYQQEPKQAAKPETQAAEPAKAPTPPAPAPVEPITCAHLAVMFKAISEVEGKVPDRATKALLDAVVKVSNGAVK</sequence>
<feature type="region of interest" description="Disordered" evidence="1">
    <location>
        <begin position="138"/>
        <end position="181"/>
    </location>
</feature>
<protein>
    <submittedName>
        <fullName evidence="2">Uncharacterized protein</fullName>
    </submittedName>
</protein>
<feature type="compositionally biased region" description="Pro residues" evidence="1">
    <location>
        <begin position="172"/>
        <end position="181"/>
    </location>
</feature>
<dbReference type="Proteomes" id="UP000235122">
    <property type="component" value="Unassembled WGS sequence"/>
</dbReference>
<proteinExistence type="predicted"/>
<evidence type="ECO:0000256" key="1">
    <source>
        <dbReference type="SAM" id="MobiDB-lite"/>
    </source>
</evidence>
<accession>A0A2I1IMR1</accession>